<keyword evidence="1" id="KW-0812">Transmembrane</keyword>
<dbReference type="AlphaFoldDB" id="A0A8J3YID8"/>
<keyword evidence="1" id="KW-0472">Membrane</keyword>
<dbReference type="RefSeq" id="WP_203898095.1">
    <property type="nucleotide sequence ID" value="NZ_BOPF01000004.1"/>
</dbReference>
<evidence type="ECO:0000313" key="3">
    <source>
        <dbReference type="Proteomes" id="UP000619260"/>
    </source>
</evidence>
<feature type="transmembrane region" description="Helical" evidence="1">
    <location>
        <begin position="65"/>
        <end position="92"/>
    </location>
</feature>
<gene>
    <name evidence="2" type="ORF">Val02_14060</name>
</gene>
<keyword evidence="3" id="KW-1185">Reference proteome</keyword>
<sequence length="131" mass="14872">MSRRLPTREPATRILYYPEPQRQAPMVPYTPEQLAEQRQERALAYAQWLTRFEASQERERRTRRLLIRAALVVLAVLLIAVALLVWFVYQAITGMSLEPLADVGGFLLGLLVLLLVIGGGCGCITIVQHYH</sequence>
<proteinExistence type="predicted"/>
<organism evidence="2 3">
    <name type="scientific">Virgisporangium aliadipatigenens</name>
    <dbReference type="NCBI Taxonomy" id="741659"/>
    <lineage>
        <taxon>Bacteria</taxon>
        <taxon>Bacillati</taxon>
        <taxon>Actinomycetota</taxon>
        <taxon>Actinomycetes</taxon>
        <taxon>Micromonosporales</taxon>
        <taxon>Micromonosporaceae</taxon>
        <taxon>Virgisporangium</taxon>
    </lineage>
</organism>
<reference evidence="2" key="1">
    <citation type="submission" date="2021-01" db="EMBL/GenBank/DDBJ databases">
        <title>Whole genome shotgun sequence of Virgisporangium aliadipatigenens NBRC 105644.</title>
        <authorList>
            <person name="Komaki H."/>
            <person name="Tamura T."/>
        </authorList>
    </citation>
    <scope>NUCLEOTIDE SEQUENCE</scope>
    <source>
        <strain evidence="2">NBRC 105644</strain>
    </source>
</reference>
<dbReference type="EMBL" id="BOPF01000004">
    <property type="protein sequence ID" value="GIJ44520.1"/>
    <property type="molecule type" value="Genomic_DNA"/>
</dbReference>
<comment type="caution">
    <text evidence="2">The sequence shown here is derived from an EMBL/GenBank/DDBJ whole genome shotgun (WGS) entry which is preliminary data.</text>
</comment>
<evidence type="ECO:0000313" key="2">
    <source>
        <dbReference type="EMBL" id="GIJ44520.1"/>
    </source>
</evidence>
<feature type="transmembrane region" description="Helical" evidence="1">
    <location>
        <begin position="104"/>
        <end position="127"/>
    </location>
</feature>
<accession>A0A8J3YID8</accession>
<protein>
    <submittedName>
        <fullName evidence="2">Uncharacterized protein</fullName>
    </submittedName>
</protein>
<keyword evidence="1" id="KW-1133">Transmembrane helix</keyword>
<name>A0A8J3YID8_9ACTN</name>
<evidence type="ECO:0000256" key="1">
    <source>
        <dbReference type="SAM" id="Phobius"/>
    </source>
</evidence>
<dbReference type="Proteomes" id="UP000619260">
    <property type="component" value="Unassembled WGS sequence"/>
</dbReference>